<gene>
    <name evidence="1" type="ORF">CAG72_18155</name>
</gene>
<organism evidence="1 2">
    <name type="scientific">Photobacterium halotolerans</name>
    <dbReference type="NCBI Taxonomy" id="265726"/>
    <lineage>
        <taxon>Bacteria</taxon>
        <taxon>Pseudomonadati</taxon>
        <taxon>Pseudomonadota</taxon>
        <taxon>Gammaproteobacteria</taxon>
        <taxon>Vibrionales</taxon>
        <taxon>Vibrionaceae</taxon>
        <taxon>Photobacterium</taxon>
    </lineage>
</organism>
<comment type="caution">
    <text evidence="1">The sequence shown here is derived from an EMBL/GenBank/DDBJ whole genome shotgun (WGS) entry which is preliminary data.</text>
</comment>
<protein>
    <submittedName>
        <fullName evidence="1">DUF2989 domain-containing protein</fullName>
    </submittedName>
</protein>
<dbReference type="Proteomes" id="UP000465712">
    <property type="component" value="Unassembled WGS sequence"/>
</dbReference>
<dbReference type="Pfam" id="PF11207">
    <property type="entry name" value="DUF2989"/>
    <property type="match status" value="1"/>
</dbReference>
<reference evidence="1 2" key="1">
    <citation type="submission" date="2017-05" db="EMBL/GenBank/DDBJ databases">
        <title>High clonality and local adaptation shapes Vibrionaceae linages within an endangered oasis.</title>
        <authorList>
            <person name="Vazquez-Rosas-Landa M."/>
        </authorList>
    </citation>
    <scope>NUCLEOTIDE SEQUENCE [LARGE SCALE GENOMIC DNA]</scope>
    <source>
        <strain evidence="1 2">P46_P4S1P180</strain>
    </source>
</reference>
<dbReference type="AlphaFoldDB" id="A0A7X4WS95"/>
<dbReference type="InterPro" id="IPR021372">
    <property type="entry name" value="DUF2989"/>
</dbReference>
<proteinExistence type="predicted"/>
<accession>A0A7X4WS95</accession>
<dbReference type="EMBL" id="WXWW01000259">
    <property type="protein sequence ID" value="NAW67121.1"/>
    <property type="molecule type" value="Genomic_DNA"/>
</dbReference>
<dbReference type="OrthoDB" id="5900133at2"/>
<evidence type="ECO:0000313" key="2">
    <source>
        <dbReference type="Proteomes" id="UP000465712"/>
    </source>
</evidence>
<name>A0A7X4WS95_9GAMM</name>
<evidence type="ECO:0000313" key="1">
    <source>
        <dbReference type="EMBL" id="NAW67121.1"/>
    </source>
</evidence>
<sequence>MTSSGKKTRNILFFLSAVALLPACQGEFKTTDSLCSAHPELCEGLNNNDGQCRIQRTDLIWQRYKQLKTPTDIEKLHTLEFTRSYQYCLEYAAEIEPTRYKERKSVRATALIHSYEVIEQLTEELADSQEPAVIYDRWSQGEHQAKEDFLKLEGTGQLQTPELQLALASFYTGVDKAKTRQLLLRALELYHGKAQVKPDIILTLATQAHQDNNKTEAYLWSRVGSLMGLPVTNSETLSRLYPMPPQDKTHLDSLADSIIQSISAGHFNRVYVEKNLSALPSQQPAQPSS</sequence>